<evidence type="ECO:0000256" key="5">
    <source>
        <dbReference type="ARBA" id="ARBA00023136"/>
    </source>
</evidence>
<dbReference type="AlphaFoldDB" id="A0A4R7KRH8"/>
<dbReference type="PANTHER" id="PTHR32196:SF69">
    <property type="entry name" value="BRANCHED-CHAIN AMINO ACID TRANSPORT SYSTEM, PERMEASE PROTEIN"/>
    <property type="match status" value="1"/>
</dbReference>
<feature type="transmembrane region" description="Helical" evidence="6">
    <location>
        <begin position="200"/>
        <end position="221"/>
    </location>
</feature>
<dbReference type="RefSeq" id="WP_133627824.1">
    <property type="nucleotide sequence ID" value="NZ_SOAZ01000007.1"/>
</dbReference>
<proteinExistence type="predicted"/>
<feature type="transmembrane region" description="Helical" evidence="6">
    <location>
        <begin position="259"/>
        <end position="276"/>
    </location>
</feature>
<evidence type="ECO:0000256" key="3">
    <source>
        <dbReference type="ARBA" id="ARBA00022692"/>
    </source>
</evidence>
<evidence type="ECO:0000313" key="7">
    <source>
        <dbReference type="EMBL" id="TDT61346.1"/>
    </source>
</evidence>
<dbReference type="InterPro" id="IPR001851">
    <property type="entry name" value="ABC_transp_permease"/>
</dbReference>
<evidence type="ECO:0000256" key="1">
    <source>
        <dbReference type="ARBA" id="ARBA00004651"/>
    </source>
</evidence>
<keyword evidence="5 6" id="KW-0472">Membrane</keyword>
<feature type="transmembrane region" description="Helical" evidence="6">
    <location>
        <begin position="126"/>
        <end position="144"/>
    </location>
</feature>
<reference evidence="7 8" key="1">
    <citation type="submission" date="2019-03" db="EMBL/GenBank/DDBJ databases">
        <title>Genomic Encyclopedia of Type Strains, Phase IV (KMG-IV): sequencing the most valuable type-strain genomes for metagenomic binning, comparative biology and taxonomic classification.</title>
        <authorList>
            <person name="Goeker M."/>
        </authorList>
    </citation>
    <scope>NUCLEOTIDE SEQUENCE [LARGE SCALE GENOMIC DNA]</scope>
    <source>
        <strain evidence="7 8">DSM 24455</strain>
    </source>
</reference>
<dbReference type="OrthoDB" id="9778389at2"/>
<dbReference type="PANTHER" id="PTHR32196">
    <property type="entry name" value="ABC TRANSPORTER PERMEASE PROTEIN YPHD-RELATED-RELATED"/>
    <property type="match status" value="1"/>
</dbReference>
<organism evidence="7 8">
    <name type="scientific">Fonticella tunisiensis</name>
    <dbReference type="NCBI Taxonomy" id="1096341"/>
    <lineage>
        <taxon>Bacteria</taxon>
        <taxon>Bacillati</taxon>
        <taxon>Bacillota</taxon>
        <taxon>Clostridia</taxon>
        <taxon>Eubacteriales</taxon>
        <taxon>Clostridiaceae</taxon>
        <taxon>Fonticella</taxon>
    </lineage>
</organism>
<keyword evidence="2" id="KW-1003">Cell membrane</keyword>
<accession>A0A4R7KRH8</accession>
<dbReference type="EMBL" id="SOAZ01000007">
    <property type="protein sequence ID" value="TDT61346.1"/>
    <property type="molecule type" value="Genomic_DNA"/>
</dbReference>
<dbReference type="Pfam" id="PF02653">
    <property type="entry name" value="BPD_transp_2"/>
    <property type="match status" value="1"/>
</dbReference>
<feature type="transmembrane region" description="Helical" evidence="6">
    <location>
        <begin position="87"/>
        <end position="106"/>
    </location>
</feature>
<evidence type="ECO:0000256" key="6">
    <source>
        <dbReference type="SAM" id="Phobius"/>
    </source>
</evidence>
<feature type="transmembrane region" description="Helical" evidence="6">
    <location>
        <begin position="7"/>
        <end position="26"/>
    </location>
</feature>
<keyword evidence="4 6" id="KW-1133">Transmembrane helix</keyword>
<evidence type="ECO:0000256" key="4">
    <source>
        <dbReference type="ARBA" id="ARBA00022989"/>
    </source>
</evidence>
<evidence type="ECO:0000256" key="2">
    <source>
        <dbReference type="ARBA" id="ARBA00022475"/>
    </source>
</evidence>
<comment type="caution">
    <text evidence="7">The sequence shown here is derived from an EMBL/GenBank/DDBJ whole genome shotgun (WGS) entry which is preliminary data.</text>
</comment>
<protein>
    <submittedName>
        <fullName evidence="7">Putative ABC transport system permease protein</fullName>
    </submittedName>
</protein>
<dbReference type="CDD" id="cd06574">
    <property type="entry name" value="TM_PBP1_branched-chain-AA_like"/>
    <property type="match status" value="1"/>
</dbReference>
<name>A0A4R7KRH8_9CLOT</name>
<keyword evidence="3 6" id="KW-0812">Transmembrane</keyword>
<gene>
    <name evidence="7" type="ORF">EDD71_10771</name>
</gene>
<feature type="transmembrane region" description="Helical" evidence="6">
    <location>
        <begin position="57"/>
        <end position="80"/>
    </location>
</feature>
<feature type="transmembrane region" description="Helical" evidence="6">
    <location>
        <begin position="233"/>
        <end position="253"/>
    </location>
</feature>
<evidence type="ECO:0000313" key="8">
    <source>
        <dbReference type="Proteomes" id="UP000295325"/>
    </source>
</evidence>
<dbReference type="GO" id="GO:0022857">
    <property type="term" value="F:transmembrane transporter activity"/>
    <property type="evidence" value="ECO:0007669"/>
    <property type="project" value="InterPro"/>
</dbReference>
<keyword evidence="8" id="KW-1185">Reference proteome</keyword>
<comment type="subcellular location">
    <subcellularLocation>
        <location evidence="1">Cell membrane</location>
        <topology evidence="1">Multi-pass membrane protein</topology>
    </subcellularLocation>
</comment>
<dbReference type="GO" id="GO:0005886">
    <property type="term" value="C:plasma membrane"/>
    <property type="evidence" value="ECO:0007669"/>
    <property type="project" value="UniProtKB-SubCell"/>
</dbReference>
<dbReference type="Proteomes" id="UP000295325">
    <property type="component" value="Unassembled WGS sequence"/>
</dbReference>
<sequence>MSGLIGVVLEQGFIFGIMALGVYITYRTLDFPDLSVDGTFALGAAVTAASLVKGINPITACTLSLLAGILAGAVTGFLHVKLGITNLLSGILVMIGLYSINLRIMGKANLPFFNKETIFTGSSPKIVIVLVIAIGVKLILDLFLKTKIGFVLRATGDNPGIVVSLGIDIGLIKILGLALSNGLVSLSGSIMAQYQRFSDVGMGSGIIVMGLASIIFGESVLKRFSLISPSTMVLAGAIMYKASTSIALELGFPPTDLKLITSIIVVIALGLSNKRIGTTLKRVISRGGDSNAANAKSA</sequence>